<dbReference type="PANTHER" id="PTHR45266:SF3">
    <property type="entry name" value="OXALOACETATE DECARBOXYLASE ALPHA CHAIN"/>
    <property type="match status" value="1"/>
</dbReference>
<reference evidence="3 4" key="1">
    <citation type="submission" date="2015-07" db="EMBL/GenBank/DDBJ databases">
        <title>Isolation and Genomic Characterization of a Novel Halophilic Metal-Reducing Deltaproteobacterium from the Deep Subsurface.</title>
        <authorList>
            <person name="Badalamenti J.P."/>
            <person name="Summers Z.M."/>
            <person name="Gralnick J.A."/>
            <person name="Bond D.R."/>
        </authorList>
    </citation>
    <scope>NUCLEOTIDE SEQUENCE [LARGE SCALE GENOMIC DNA]</scope>
    <source>
        <strain evidence="3 4">WTL</strain>
    </source>
</reference>
<sequence length="69" mass="7303">MEIKARMPGKVEAINVNVGDKVEKGQKVIVCEAMKMKNPIPSPCDGTVTAIKVVAGARINAGDVLLIIE</sequence>
<dbReference type="AlphaFoldDB" id="A0A0M4D054"/>
<evidence type="ECO:0000313" key="3">
    <source>
        <dbReference type="EMBL" id="ALC15176.1"/>
    </source>
</evidence>
<dbReference type="Pfam" id="PF00364">
    <property type="entry name" value="Biotin_lipoyl"/>
    <property type="match status" value="1"/>
</dbReference>
<name>A0A0M4D054_9BACT</name>
<dbReference type="InterPro" id="IPR000089">
    <property type="entry name" value="Biotin_lipoyl"/>
</dbReference>
<dbReference type="FunFam" id="2.40.50.100:FF:000003">
    <property type="entry name" value="Acetyl-CoA carboxylase biotin carboxyl carrier protein"/>
    <property type="match status" value="1"/>
</dbReference>
<dbReference type="STRING" id="1603606.DSOUD_0381"/>
<dbReference type="InterPro" id="IPR011053">
    <property type="entry name" value="Single_hybrid_motif"/>
</dbReference>
<dbReference type="OrthoDB" id="9769961at2"/>
<dbReference type="KEGG" id="des:DSOUD_0381"/>
<protein>
    <submittedName>
        <fullName evidence="3">Acetyl-CoA carboxylase</fullName>
    </submittedName>
</protein>
<dbReference type="Gene3D" id="2.40.50.100">
    <property type="match status" value="1"/>
</dbReference>
<dbReference type="SUPFAM" id="SSF51230">
    <property type="entry name" value="Single hybrid motif"/>
    <property type="match status" value="1"/>
</dbReference>
<evidence type="ECO:0000259" key="2">
    <source>
        <dbReference type="PROSITE" id="PS50968"/>
    </source>
</evidence>
<feature type="domain" description="Lipoyl-binding" evidence="2">
    <location>
        <begin position="1"/>
        <end position="69"/>
    </location>
</feature>
<dbReference type="PANTHER" id="PTHR45266">
    <property type="entry name" value="OXALOACETATE DECARBOXYLASE ALPHA CHAIN"/>
    <property type="match status" value="1"/>
</dbReference>
<dbReference type="InterPro" id="IPR050709">
    <property type="entry name" value="Biotin_Carboxyl_Carrier/Decarb"/>
</dbReference>
<evidence type="ECO:0000313" key="4">
    <source>
        <dbReference type="Proteomes" id="UP000057158"/>
    </source>
</evidence>
<dbReference type="EMBL" id="CP010802">
    <property type="protein sequence ID" value="ALC15176.1"/>
    <property type="molecule type" value="Genomic_DNA"/>
</dbReference>
<accession>A0A0M4D054</accession>
<evidence type="ECO:0000256" key="1">
    <source>
        <dbReference type="ARBA" id="ARBA00023267"/>
    </source>
</evidence>
<keyword evidence="4" id="KW-1185">Reference proteome</keyword>
<proteinExistence type="predicted"/>
<organism evidence="3 4">
    <name type="scientific">Desulfuromonas soudanensis</name>
    <dbReference type="NCBI Taxonomy" id="1603606"/>
    <lineage>
        <taxon>Bacteria</taxon>
        <taxon>Pseudomonadati</taxon>
        <taxon>Thermodesulfobacteriota</taxon>
        <taxon>Desulfuromonadia</taxon>
        <taxon>Desulfuromonadales</taxon>
        <taxon>Desulfuromonadaceae</taxon>
        <taxon>Desulfuromonas</taxon>
    </lineage>
</organism>
<gene>
    <name evidence="3" type="ORF">DSOUD_0381</name>
</gene>
<dbReference type="CDD" id="cd06850">
    <property type="entry name" value="biotinyl_domain"/>
    <property type="match status" value="1"/>
</dbReference>
<keyword evidence="1" id="KW-0092">Biotin</keyword>
<dbReference type="PROSITE" id="PS50968">
    <property type="entry name" value="BIOTINYL_LIPOYL"/>
    <property type="match status" value="1"/>
</dbReference>
<dbReference type="PATRIC" id="fig|1603606.3.peg.414"/>
<dbReference type="Proteomes" id="UP000057158">
    <property type="component" value="Chromosome"/>
</dbReference>
<dbReference type="RefSeq" id="WP_053549405.1">
    <property type="nucleotide sequence ID" value="NZ_CP010802.1"/>
</dbReference>